<keyword evidence="6 8" id="KW-0030">Aminoacyl-tRNA synthetase</keyword>
<dbReference type="SUPFAM" id="SSF64586">
    <property type="entry name" value="C-terminal domain of ProRS"/>
    <property type="match status" value="1"/>
</dbReference>
<evidence type="ECO:0000256" key="5">
    <source>
        <dbReference type="ARBA" id="ARBA00022917"/>
    </source>
</evidence>
<dbReference type="InterPro" id="IPR006195">
    <property type="entry name" value="aa-tRNA-synth_II"/>
</dbReference>
<dbReference type="SUPFAM" id="SSF55681">
    <property type="entry name" value="Class II aaRS and biotin synthetases"/>
    <property type="match status" value="1"/>
</dbReference>
<dbReference type="RefSeq" id="WP_129722720.1">
    <property type="nucleotide sequence ID" value="NZ_CP101808.1"/>
</dbReference>
<comment type="function">
    <text evidence="8">Catalyzes the attachment of proline to tRNA(Pro) in a two-step reaction: proline is first activated by ATP to form Pro-AMP and then transferred to the acceptor end of tRNA(Pro).</text>
</comment>
<evidence type="ECO:0000256" key="8">
    <source>
        <dbReference type="HAMAP-Rule" id="MF_01571"/>
    </source>
</evidence>
<dbReference type="PROSITE" id="PS50862">
    <property type="entry name" value="AA_TRNA_LIGASE_II"/>
    <property type="match status" value="1"/>
</dbReference>
<keyword evidence="4 8" id="KW-0067">ATP-binding</keyword>
<dbReference type="SMART" id="SM00946">
    <property type="entry name" value="ProRS-C_1"/>
    <property type="match status" value="1"/>
</dbReference>
<dbReference type="Gene3D" id="3.30.110.30">
    <property type="entry name" value="C-terminal domain of ProRS"/>
    <property type="match status" value="1"/>
</dbReference>
<evidence type="ECO:0000313" key="11">
    <source>
        <dbReference type="Proteomes" id="UP001059576"/>
    </source>
</evidence>
<dbReference type="InterPro" id="IPR033721">
    <property type="entry name" value="ProRS_core_arch_euk"/>
</dbReference>
<dbReference type="InterPro" id="IPR004499">
    <property type="entry name" value="Pro-tRNA-ligase_IIa_arc-type"/>
</dbReference>
<dbReference type="InterPro" id="IPR017449">
    <property type="entry name" value="Pro-tRNA_synth_II"/>
</dbReference>
<proteinExistence type="inferred from homology"/>
<sequence length="475" mass="54829">MKTLNKITPQKENFAKWYVDVVKNGELMEYGLVKGTIIFKPNSFGIWENIQRILNEKFKQEGVENVYLPMLIPTQQFQKEKNHIAGFNPELATITKVGDKELPEHIYIRPTSEVLFADLFRNIISEKNELPILFNQWANVLRWEKTTNPFLRNSEFLWQEGHTVHDNAIEARKLTRKMLSIYAKFIKDYLAIPTITGKKTPREKFAGACTTYTVEAMMKDGKALQSATSHYLAQNFSKPYDIKFKNKDNEFEYVYQTSWGVSTRLIGAIIMNHGDDRGVIIPPLIANTQIDILTLFSNKNPDVSKVAKQIFNKLIKKYRVKIDDTDKQPGFKAAQSEIQGVPIRIEVGPRDLANNQVSIVRRDTLEKTLVDIDKIQVFIKKLIKDIQDNLYKMAKERLDANIVEVNNYKEFKEAIAQNRFVIAPFEGEEVVEEIIQKETGATSRCILIQNKKASLKKCIYTSTKTKRRVLFAKSY</sequence>
<evidence type="ECO:0000256" key="7">
    <source>
        <dbReference type="ARBA" id="ARBA00047671"/>
    </source>
</evidence>
<evidence type="ECO:0000256" key="6">
    <source>
        <dbReference type="ARBA" id="ARBA00023146"/>
    </source>
</evidence>
<dbReference type="InterPro" id="IPR004154">
    <property type="entry name" value="Anticodon-bd"/>
</dbReference>
<reference evidence="10" key="1">
    <citation type="submission" date="2022-07" db="EMBL/GenBank/DDBJ databases">
        <title>Complete genome of Mycoplasma equigenitalium type strain T37.</title>
        <authorList>
            <person name="Spergser J."/>
        </authorList>
    </citation>
    <scope>NUCLEOTIDE SEQUENCE</scope>
    <source>
        <strain evidence="10">T37</strain>
    </source>
</reference>
<protein>
    <recommendedName>
        <fullName evidence="8">Proline--tRNA ligase</fullName>
        <ecNumber evidence="8">6.1.1.15</ecNumber>
    </recommendedName>
    <alternativeName>
        <fullName evidence="8">Prolyl-tRNA synthetase</fullName>
        <shortName evidence="8">ProRS</shortName>
    </alternativeName>
</protein>
<gene>
    <name evidence="8 10" type="primary">proS</name>
    <name evidence="10" type="ORF">NPA09_03545</name>
</gene>
<keyword evidence="3 8" id="KW-0547">Nucleotide-binding</keyword>
<dbReference type="InterPro" id="IPR045864">
    <property type="entry name" value="aa-tRNA-synth_II/BPL/LPL"/>
</dbReference>
<accession>A0ABY5J110</accession>
<organism evidence="10 11">
    <name type="scientific">Mycoplasmopsis equigenitalium</name>
    <dbReference type="NCBI Taxonomy" id="114883"/>
    <lineage>
        <taxon>Bacteria</taxon>
        <taxon>Bacillati</taxon>
        <taxon>Mycoplasmatota</taxon>
        <taxon>Mycoplasmoidales</taxon>
        <taxon>Metamycoplasmataceae</taxon>
        <taxon>Mycoplasmopsis</taxon>
    </lineage>
</organism>
<dbReference type="HAMAP" id="MF_01571">
    <property type="entry name" value="Pro_tRNA_synth_type3"/>
    <property type="match status" value="1"/>
</dbReference>
<dbReference type="InterPro" id="IPR016061">
    <property type="entry name" value="Pro-tRNA_ligase_II_C"/>
</dbReference>
<keyword evidence="2 8" id="KW-0436">Ligase</keyword>
<dbReference type="PANTHER" id="PTHR43382:SF2">
    <property type="entry name" value="BIFUNCTIONAL GLUTAMATE_PROLINE--TRNA LIGASE"/>
    <property type="match status" value="1"/>
</dbReference>
<evidence type="ECO:0000256" key="1">
    <source>
        <dbReference type="ARBA" id="ARBA00022490"/>
    </source>
</evidence>
<comment type="subcellular location">
    <subcellularLocation>
        <location evidence="8">Cytoplasm</location>
    </subcellularLocation>
</comment>
<comment type="similarity">
    <text evidence="8">Belongs to the class-II aminoacyl-tRNA synthetase family. ProS type 3 subfamily.</text>
</comment>
<dbReference type="Gene3D" id="3.30.930.10">
    <property type="entry name" value="Bira Bifunctional Protein, Domain 2"/>
    <property type="match status" value="1"/>
</dbReference>
<dbReference type="Pfam" id="PF03129">
    <property type="entry name" value="HGTP_anticodon"/>
    <property type="match status" value="1"/>
</dbReference>
<dbReference type="NCBIfam" id="TIGR00408">
    <property type="entry name" value="proS_fam_I"/>
    <property type="match status" value="1"/>
</dbReference>
<dbReference type="EC" id="6.1.1.15" evidence="8"/>
<dbReference type="CDD" id="cd00778">
    <property type="entry name" value="ProRS_core_arch_euk"/>
    <property type="match status" value="1"/>
</dbReference>
<name>A0ABY5J110_9BACT</name>
<evidence type="ECO:0000259" key="9">
    <source>
        <dbReference type="PROSITE" id="PS50862"/>
    </source>
</evidence>
<dbReference type="InterPro" id="IPR002314">
    <property type="entry name" value="aa-tRNA-synt_IIb"/>
</dbReference>
<evidence type="ECO:0000256" key="2">
    <source>
        <dbReference type="ARBA" id="ARBA00022598"/>
    </source>
</evidence>
<comment type="catalytic activity">
    <reaction evidence="7 8">
        <text>tRNA(Pro) + L-proline + ATP = L-prolyl-tRNA(Pro) + AMP + diphosphate</text>
        <dbReference type="Rhea" id="RHEA:14305"/>
        <dbReference type="Rhea" id="RHEA-COMP:9700"/>
        <dbReference type="Rhea" id="RHEA-COMP:9702"/>
        <dbReference type="ChEBI" id="CHEBI:30616"/>
        <dbReference type="ChEBI" id="CHEBI:33019"/>
        <dbReference type="ChEBI" id="CHEBI:60039"/>
        <dbReference type="ChEBI" id="CHEBI:78442"/>
        <dbReference type="ChEBI" id="CHEBI:78532"/>
        <dbReference type="ChEBI" id="CHEBI:456215"/>
        <dbReference type="EC" id="6.1.1.15"/>
    </reaction>
</comment>
<evidence type="ECO:0000256" key="3">
    <source>
        <dbReference type="ARBA" id="ARBA00022741"/>
    </source>
</evidence>
<dbReference type="Pfam" id="PF09180">
    <property type="entry name" value="ProRS-C_1"/>
    <property type="match status" value="1"/>
</dbReference>
<dbReference type="GO" id="GO:0004827">
    <property type="term" value="F:proline-tRNA ligase activity"/>
    <property type="evidence" value="ECO:0007669"/>
    <property type="project" value="UniProtKB-EC"/>
</dbReference>
<evidence type="ECO:0000313" key="10">
    <source>
        <dbReference type="EMBL" id="UUD36947.1"/>
    </source>
</evidence>
<feature type="domain" description="Aminoacyl-transfer RNA synthetases class-II family profile" evidence="9">
    <location>
        <begin position="29"/>
        <end position="282"/>
    </location>
</feature>
<dbReference type="Pfam" id="PF00587">
    <property type="entry name" value="tRNA-synt_2b"/>
    <property type="match status" value="1"/>
</dbReference>
<comment type="domain">
    <text evidence="8">Consists of three domains: the N-terminal catalytic domain, the anticodon-binding domain and the C-terminal extension.</text>
</comment>
<dbReference type="SUPFAM" id="SSF52954">
    <property type="entry name" value="Class II aaRS ABD-related"/>
    <property type="match status" value="1"/>
</dbReference>
<dbReference type="Proteomes" id="UP001059576">
    <property type="component" value="Chromosome"/>
</dbReference>
<keyword evidence="1 8" id="KW-0963">Cytoplasm</keyword>
<dbReference type="PANTHER" id="PTHR43382">
    <property type="entry name" value="PROLYL-TRNA SYNTHETASE"/>
    <property type="match status" value="1"/>
</dbReference>
<keyword evidence="11" id="KW-1185">Reference proteome</keyword>
<comment type="subunit">
    <text evidence="8">Homodimer.</text>
</comment>
<keyword evidence="5 8" id="KW-0648">Protein biosynthesis</keyword>
<evidence type="ECO:0000256" key="4">
    <source>
        <dbReference type="ARBA" id="ARBA00022840"/>
    </source>
</evidence>
<dbReference type="InterPro" id="IPR002316">
    <property type="entry name" value="Pro-tRNA-ligase_IIa"/>
</dbReference>
<dbReference type="EMBL" id="CP101808">
    <property type="protein sequence ID" value="UUD36947.1"/>
    <property type="molecule type" value="Genomic_DNA"/>
</dbReference>
<dbReference type="Gene3D" id="3.40.50.800">
    <property type="entry name" value="Anticodon-binding domain"/>
    <property type="match status" value="1"/>
</dbReference>
<dbReference type="PRINTS" id="PR01046">
    <property type="entry name" value="TRNASYNTHPRO"/>
</dbReference>
<dbReference type="InterPro" id="IPR036621">
    <property type="entry name" value="Anticodon-bd_dom_sf"/>
</dbReference>